<keyword evidence="1" id="KW-0472">Membrane</keyword>
<comment type="caution">
    <text evidence="2">The sequence shown here is derived from an EMBL/GenBank/DDBJ whole genome shotgun (WGS) entry which is preliminary data.</text>
</comment>
<proteinExistence type="predicted"/>
<feature type="transmembrane region" description="Helical" evidence="1">
    <location>
        <begin position="84"/>
        <end position="105"/>
    </location>
</feature>
<evidence type="ECO:0000313" key="2">
    <source>
        <dbReference type="EMBL" id="KAK7440644.1"/>
    </source>
</evidence>
<keyword evidence="1" id="KW-0812">Transmembrane</keyword>
<feature type="transmembrane region" description="Helical" evidence="1">
    <location>
        <begin position="253"/>
        <end position="275"/>
    </location>
</feature>
<gene>
    <name evidence="2" type="ORF">VKT23_016993</name>
</gene>
<feature type="transmembrane region" description="Helical" evidence="1">
    <location>
        <begin position="20"/>
        <end position="40"/>
    </location>
</feature>
<organism evidence="2 3">
    <name type="scientific">Marasmiellus scandens</name>
    <dbReference type="NCBI Taxonomy" id="2682957"/>
    <lineage>
        <taxon>Eukaryota</taxon>
        <taxon>Fungi</taxon>
        <taxon>Dikarya</taxon>
        <taxon>Basidiomycota</taxon>
        <taxon>Agaricomycotina</taxon>
        <taxon>Agaricomycetes</taxon>
        <taxon>Agaricomycetidae</taxon>
        <taxon>Agaricales</taxon>
        <taxon>Marasmiineae</taxon>
        <taxon>Omphalotaceae</taxon>
        <taxon>Marasmiellus</taxon>
    </lineage>
</organism>
<reference evidence="2 3" key="1">
    <citation type="submission" date="2024-01" db="EMBL/GenBank/DDBJ databases">
        <title>A draft genome for the cacao thread blight pathogen Marasmiellus scandens.</title>
        <authorList>
            <person name="Baruah I.K."/>
            <person name="Leung J."/>
            <person name="Bukari Y."/>
            <person name="Amoako-Attah I."/>
            <person name="Meinhardt L.W."/>
            <person name="Bailey B.A."/>
            <person name="Cohen S.P."/>
        </authorList>
    </citation>
    <scope>NUCLEOTIDE SEQUENCE [LARGE SCALE GENOMIC DNA]</scope>
    <source>
        <strain evidence="2 3">GH-19</strain>
    </source>
</reference>
<feature type="transmembrane region" description="Helical" evidence="1">
    <location>
        <begin position="126"/>
        <end position="149"/>
    </location>
</feature>
<accession>A0ABR1IXV1</accession>
<feature type="transmembrane region" description="Helical" evidence="1">
    <location>
        <begin position="220"/>
        <end position="241"/>
    </location>
</feature>
<feature type="transmembrane region" description="Helical" evidence="1">
    <location>
        <begin position="169"/>
        <end position="193"/>
    </location>
</feature>
<keyword evidence="1" id="KW-1133">Transmembrane helix</keyword>
<dbReference type="Proteomes" id="UP001498398">
    <property type="component" value="Unassembled WGS sequence"/>
</dbReference>
<protein>
    <submittedName>
        <fullName evidence="2">Uncharacterized protein</fullName>
    </submittedName>
</protein>
<evidence type="ECO:0000256" key="1">
    <source>
        <dbReference type="SAM" id="Phobius"/>
    </source>
</evidence>
<dbReference type="EMBL" id="JBANRG010000067">
    <property type="protein sequence ID" value="KAK7440644.1"/>
    <property type="molecule type" value="Genomic_DNA"/>
</dbReference>
<sequence>MHWLVSRQEAPRETEAHPFVVFDVLHALALLLLLVTYIAALISRSIVRMKTWFCLILSCIVYCISFLALVGHQGGPQPPLALCVFQSGLIYAAPPTVAAAGFSFVTELYMRLSSSLTIVEVSHRKITMLMFFAPVVHLIILWEAILYGVSNLHLVERIPSGMYCHVNSITPPAITGITVGVLMVAMLSLEVYIGHYLWRRRSGFACLRASGSDSVFTYKLLIRVATFTFGGLMAVAVTIFINFEPATATSDVALNLLAILPLLVALLFGFQTGYLKVYIFWKKKPLPTLEGPPNLPDPKVPIQPESIELEVV</sequence>
<keyword evidence="3" id="KW-1185">Reference proteome</keyword>
<feature type="transmembrane region" description="Helical" evidence="1">
    <location>
        <begin position="52"/>
        <end position="72"/>
    </location>
</feature>
<name>A0ABR1IXV1_9AGAR</name>
<evidence type="ECO:0000313" key="3">
    <source>
        <dbReference type="Proteomes" id="UP001498398"/>
    </source>
</evidence>